<evidence type="ECO:0000313" key="3">
    <source>
        <dbReference type="Proteomes" id="UP001302978"/>
    </source>
</evidence>
<dbReference type="Pfam" id="PF21805">
    <property type="entry name" value="Imm5_like"/>
    <property type="match status" value="2"/>
</dbReference>
<dbReference type="KEGG" id="mehf:MmiHf6_01590"/>
<proteinExistence type="predicted"/>
<gene>
    <name evidence="2" type="ORF">MmiHf6_01590</name>
</gene>
<evidence type="ECO:0000259" key="1">
    <source>
        <dbReference type="Pfam" id="PF21805"/>
    </source>
</evidence>
<name>A0AA96UYB1_9EURY</name>
<dbReference type="Proteomes" id="UP001302978">
    <property type="component" value="Chromosome"/>
</dbReference>
<dbReference type="EMBL" id="CP131059">
    <property type="protein sequence ID" value="WNY22871.1"/>
    <property type="molecule type" value="Genomic_DNA"/>
</dbReference>
<keyword evidence="3" id="KW-1185">Reference proteome</keyword>
<dbReference type="InterPro" id="IPR048667">
    <property type="entry name" value="Imm5-like"/>
</dbReference>
<feature type="domain" description="Imm-5-like" evidence="1">
    <location>
        <begin position="7"/>
        <end position="76"/>
    </location>
</feature>
<sequence>MYPIEQILNEADQKTKAKWALDCAEHVLFYFNNEFPDDSRPSNAIAAGRSWLNDEIKVLDARNASVAAHNAARDVVETDFSSKTLDPLSEGEGLQAAACAAARSAGQAVAVAHAAGHAQHAADYAIKAVSYGEGTDEAVRKEREWQYNRLLEITGKS</sequence>
<dbReference type="AlphaFoldDB" id="A0AA96UYB1"/>
<protein>
    <recommendedName>
        <fullName evidence="1">Imm-5-like domain-containing protein</fullName>
    </recommendedName>
</protein>
<evidence type="ECO:0000313" key="2">
    <source>
        <dbReference type="EMBL" id="WNY22871.1"/>
    </source>
</evidence>
<reference evidence="2 3" key="1">
    <citation type="submission" date="2023-07" db="EMBL/GenBank/DDBJ databases">
        <title>Closed genoem sequence of Methanomicrococcus sp. Hf6.</title>
        <authorList>
            <person name="Poehlein A."/>
            <person name="Protasov E."/>
            <person name="Platt K."/>
            <person name="Reeh H."/>
            <person name="Daniel R."/>
            <person name="Brune A."/>
        </authorList>
    </citation>
    <scope>NUCLEOTIDE SEQUENCE [LARGE SCALE GENOMIC DNA]</scope>
    <source>
        <strain evidence="2 3">Hf6</strain>
    </source>
</reference>
<accession>A0AA96UYB1</accession>
<organism evidence="2 3">
    <name type="scientific">Methanimicrococcus hongohii</name>
    <dbReference type="NCBI Taxonomy" id="3028295"/>
    <lineage>
        <taxon>Archaea</taxon>
        <taxon>Methanobacteriati</taxon>
        <taxon>Methanobacteriota</taxon>
        <taxon>Stenosarchaea group</taxon>
        <taxon>Methanomicrobia</taxon>
        <taxon>Methanosarcinales</taxon>
        <taxon>Methanosarcinaceae</taxon>
        <taxon>Methanimicrococcus</taxon>
    </lineage>
</organism>
<feature type="domain" description="Imm-5-like" evidence="1">
    <location>
        <begin position="96"/>
        <end position="151"/>
    </location>
</feature>